<dbReference type="Gene3D" id="3.30.750.44">
    <property type="match status" value="1"/>
</dbReference>
<dbReference type="Gene3D" id="3.90.226.10">
    <property type="entry name" value="2-enoyl-CoA Hydratase, Chain A, domain 1"/>
    <property type="match status" value="1"/>
</dbReference>
<evidence type="ECO:0000313" key="4">
    <source>
        <dbReference type="EMBL" id="MDR6842831.1"/>
    </source>
</evidence>
<dbReference type="Proteomes" id="UP001254759">
    <property type="component" value="Unassembled WGS sequence"/>
</dbReference>
<feature type="chain" id="PRO_5046471220" description="Tail specific protease domain-containing protein" evidence="2">
    <location>
        <begin position="28"/>
        <end position="436"/>
    </location>
</feature>
<dbReference type="PANTHER" id="PTHR11261:SF3">
    <property type="entry name" value="RETINOL-BINDING PROTEIN 3"/>
    <property type="match status" value="1"/>
</dbReference>
<evidence type="ECO:0000313" key="5">
    <source>
        <dbReference type="Proteomes" id="UP001254759"/>
    </source>
</evidence>
<dbReference type="EMBL" id="JAVDTT010000004">
    <property type="protein sequence ID" value="MDR6842831.1"/>
    <property type="molecule type" value="Genomic_DNA"/>
</dbReference>
<feature type="signal peptide" evidence="2">
    <location>
        <begin position="1"/>
        <end position="27"/>
    </location>
</feature>
<protein>
    <recommendedName>
        <fullName evidence="3">Tail specific protease domain-containing protein</fullName>
    </recommendedName>
</protein>
<feature type="domain" description="Tail specific protease" evidence="3">
    <location>
        <begin position="72"/>
        <end position="306"/>
    </location>
</feature>
<feature type="compositionally biased region" description="Basic and acidic residues" evidence="1">
    <location>
        <begin position="99"/>
        <end position="110"/>
    </location>
</feature>
<dbReference type="InterPro" id="IPR005151">
    <property type="entry name" value="Tail-specific_protease"/>
</dbReference>
<comment type="caution">
    <text evidence="4">The sequence shown here is derived from an EMBL/GenBank/DDBJ whole genome shotgun (WGS) entry which is preliminary data.</text>
</comment>
<organism evidence="4 5">
    <name type="scientific">Pseudoxanthomonas sacheonensis</name>
    <dbReference type="NCBI Taxonomy" id="443615"/>
    <lineage>
        <taxon>Bacteria</taxon>
        <taxon>Pseudomonadati</taxon>
        <taxon>Pseudomonadota</taxon>
        <taxon>Gammaproteobacteria</taxon>
        <taxon>Lysobacterales</taxon>
        <taxon>Lysobacteraceae</taxon>
        <taxon>Pseudoxanthomonas</taxon>
    </lineage>
</organism>
<dbReference type="SUPFAM" id="SSF52096">
    <property type="entry name" value="ClpP/crotonase"/>
    <property type="match status" value="1"/>
</dbReference>
<proteinExistence type="predicted"/>
<name>A0ABU1RVN5_9GAMM</name>
<keyword evidence="5" id="KW-1185">Reference proteome</keyword>
<evidence type="ECO:0000259" key="3">
    <source>
        <dbReference type="SMART" id="SM00245"/>
    </source>
</evidence>
<dbReference type="RefSeq" id="WP_310095421.1">
    <property type="nucleotide sequence ID" value="NZ_JAVDTT010000004.1"/>
</dbReference>
<dbReference type="SMART" id="SM00245">
    <property type="entry name" value="TSPc"/>
    <property type="match status" value="1"/>
</dbReference>
<accession>A0ABU1RVN5</accession>
<dbReference type="PANTHER" id="PTHR11261">
    <property type="entry name" value="INTERPHOTORECEPTOR RETINOID-BINDING PROTEIN"/>
    <property type="match status" value="1"/>
</dbReference>
<reference evidence="4 5" key="1">
    <citation type="submission" date="2023-07" db="EMBL/GenBank/DDBJ databases">
        <title>Sorghum-associated microbial communities from plants grown in Nebraska, USA.</title>
        <authorList>
            <person name="Schachtman D."/>
        </authorList>
    </citation>
    <scope>NUCLEOTIDE SEQUENCE [LARGE SCALE GENOMIC DNA]</scope>
    <source>
        <strain evidence="4 5">BE107</strain>
    </source>
</reference>
<gene>
    <name evidence="4" type="ORF">J2W94_003136</name>
</gene>
<keyword evidence="2" id="KW-0732">Signal</keyword>
<sequence length="436" mass="46448">MTARFPYALACALSLALSLVLAGHASASPRTDTDAVAKAIEDNFYDVTRGKSIANDLRASAAKGDFDTYNDNRELAAALTDRLKPLDTHFNVQWSPPTAKDDKKEGDRRPQRGPPPTQGTQHGIRRVEILPGNIGYIDLRQFADFEFGKPDQPARQAIEAALQLIAGTDAVIVDLRANGGGSPAMVGYLTSAFTPKGADIYNTFHRRQGTDSEAPTDWFASPRLQVPLYVLESARTGSAAEAFAYTVKNAKRATIVGEASAGAANPGGEVDAGNGFRVFVSNGTPISPITGKNWEGDGVIPDVQVASSQALETARGLALEKIVAERPANETTEARWALDGLRAEAQPRQSGNPADYVGGFGSMTIAEDNGRLVIKRGRRPAVVLLPLGGDVFTVAADPTLRLTFARDGKRAVDALEVEGLDGRSSRLRRNAKPAGR</sequence>
<evidence type="ECO:0000256" key="2">
    <source>
        <dbReference type="SAM" id="SignalP"/>
    </source>
</evidence>
<dbReference type="InterPro" id="IPR029045">
    <property type="entry name" value="ClpP/crotonase-like_dom_sf"/>
</dbReference>
<dbReference type="CDD" id="cd07563">
    <property type="entry name" value="Peptidase_S41_IRBP"/>
    <property type="match status" value="1"/>
</dbReference>
<feature type="region of interest" description="Disordered" evidence="1">
    <location>
        <begin position="89"/>
        <end position="125"/>
    </location>
</feature>
<evidence type="ECO:0000256" key="1">
    <source>
        <dbReference type="SAM" id="MobiDB-lite"/>
    </source>
</evidence>
<dbReference type="Pfam" id="PF03572">
    <property type="entry name" value="Peptidase_S41"/>
    <property type="match status" value="1"/>
</dbReference>